<keyword evidence="4" id="KW-0813">Transport</keyword>
<feature type="transmembrane region" description="Helical" evidence="8">
    <location>
        <begin position="376"/>
        <end position="403"/>
    </location>
</feature>
<feature type="transmembrane region" description="Helical" evidence="8">
    <location>
        <begin position="255"/>
        <end position="276"/>
    </location>
</feature>
<evidence type="ECO:0000256" key="5">
    <source>
        <dbReference type="ARBA" id="ARBA00022692"/>
    </source>
</evidence>
<evidence type="ECO:0000256" key="6">
    <source>
        <dbReference type="ARBA" id="ARBA00022989"/>
    </source>
</evidence>
<dbReference type="InterPro" id="IPR020846">
    <property type="entry name" value="MFS_dom"/>
</dbReference>
<reference evidence="10 11" key="1">
    <citation type="submission" date="2018-05" db="EMBL/GenBank/DDBJ databases">
        <title>Oceanovita maritima gen. nov., sp. nov., a marine bacterium in the family Rhodobacteraceae isolated from surface seawater of Lundu port Xiamen, China.</title>
        <authorList>
            <person name="Hetharua B.H."/>
            <person name="Min D."/>
            <person name="Liao H."/>
            <person name="Tian Y."/>
        </authorList>
    </citation>
    <scope>NUCLEOTIDE SEQUENCE [LARGE SCALE GENOMIC DNA]</scope>
    <source>
        <strain evidence="10 11">FSX-11</strain>
    </source>
</reference>
<evidence type="ECO:0000256" key="3">
    <source>
        <dbReference type="ARBA" id="ARBA00007520"/>
    </source>
</evidence>
<dbReference type="InterPro" id="IPR011701">
    <property type="entry name" value="MFS"/>
</dbReference>
<keyword evidence="5 8" id="KW-0812">Transmembrane</keyword>
<dbReference type="GO" id="GO:0022857">
    <property type="term" value="F:transmembrane transporter activity"/>
    <property type="evidence" value="ECO:0007669"/>
    <property type="project" value="InterPro"/>
</dbReference>
<evidence type="ECO:0000313" key="10">
    <source>
        <dbReference type="EMBL" id="PYC46507.1"/>
    </source>
</evidence>
<dbReference type="AlphaFoldDB" id="A0A2V4NK20"/>
<dbReference type="PRINTS" id="PR01035">
    <property type="entry name" value="TCRTETA"/>
</dbReference>
<dbReference type="RefSeq" id="WP_110797191.1">
    <property type="nucleotide sequence ID" value="NZ_KZ826492.1"/>
</dbReference>
<dbReference type="PROSITE" id="PS00216">
    <property type="entry name" value="SUGAR_TRANSPORT_1"/>
    <property type="match status" value="1"/>
</dbReference>
<dbReference type="SUPFAM" id="SSF103473">
    <property type="entry name" value="MFS general substrate transporter"/>
    <property type="match status" value="1"/>
</dbReference>
<evidence type="ECO:0000259" key="9">
    <source>
        <dbReference type="PROSITE" id="PS50850"/>
    </source>
</evidence>
<evidence type="ECO:0000256" key="4">
    <source>
        <dbReference type="ARBA" id="ARBA00022448"/>
    </source>
</evidence>
<dbReference type="Proteomes" id="UP000248012">
    <property type="component" value="Unassembled WGS sequence"/>
</dbReference>
<feature type="transmembrane region" description="Helical" evidence="8">
    <location>
        <begin position="409"/>
        <end position="430"/>
    </location>
</feature>
<feature type="transmembrane region" description="Helical" evidence="8">
    <location>
        <begin position="42"/>
        <end position="65"/>
    </location>
</feature>
<comment type="similarity">
    <text evidence="3">Belongs to the major facilitator superfamily. TCR/Tet family.</text>
</comment>
<feature type="transmembrane region" description="Helical" evidence="8">
    <location>
        <begin position="200"/>
        <end position="220"/>
    </location>
</feature>
<gene>
    <name evidence="10" type="ORF">DI396_15350</name>
</gene>
<dbReference type="OrthoDB" id="9764259at2"/>
<dbReference type="PROSITE" id="PS50850">
    <property type="entry name" value="MFS"/>
    <property type="match status" value="1"/>
</dbReference>
<feature type="transmembrane region" description="Helical" evidence="8">
    <location>
        <begin position="319"/>
        <end position="339"/>
    </location>
</feature>
<name>A0A2V4NK20_9RHOB</name>
<dbReference type="InterPro" id="IPR036259">
    <property type="entry name" value="MFS_trans_sf"/>
</dbReference>
<feature type="domain" description="Major facilitator superfamily (MFS) profile" evidence="9">
    <location>
        <begin position="43"/>
        <end position="438"/>
    </location>
</feature>
<dbReference type="Pfam" id="PF07690">
    <property type="entry name" value="MFS_1"/>
    <property type="match status" value="1"/>
</dbReference>
<sequence length="439" mass="45872">MPTLCSLPDWFAALTLPAPDASPILLAPSNSAPTAPPPRSGLAGMFILVTVLIDAMGIGLIMPVMPQLIREVQGGDLATAALWGAGLTAIFAVMQFIFSPILGNLSDRFGRRPVLLVSLAVMALDYVLMAVAGSIFVLFVGRIIGGITSANHATAVAYIADTTTGKDRAARFGLIQAAFGVGFVIGPLMGGLLGEMGTRAPFIAAAALTTLNLAFGALILPESLTAPNRRAFSWKRANPLGAFRAVANMGALRPLLWMLFVYQIVGQVYPVIWSYFAAERFGWDTGGIGLSLAVFGMSMAFVQIVLIRPALRIWGEARTVRYGILADVLGFSMLCLVTNGALVMYFVPLGALGSIGMPALKSIMSAQVPANAQGELQGVLAAIGALSMVISPVVFGASFAAFTHARAPLYFPGAPFAIAIVLALVAAALFSATSKRARP</sequence>
<dbReference type="PANTHER" id="PTHR23504">
    <property type="entry name" value="MAJOR FACILITATOR SUPERFAMILY DOMAIN-CONTAINING PROTEIN 10"/>
    <property type="match status" value="1"/>
</dbReference>
<keyword evidence="6 8" id="KW-1133">Transmembrane helix</keyword>
<evidence type="ECO:0000256" key="7">
    <source>
        <dbReference type="ARBA" id="ARBA00023136"/>
    </source>
</evidence>
<feature type="transmembrane region" description="Helical" evidence="8">
    <location>
        <begin position="77"/>
        <end position="102"/>
    </location>
</feature>
<comment type="subcellular location">
    <subcellularLocation>
        <location evidence="2">Membrane</location>
        <topology evidence="2">Multi-pass membrane protein</topology>
    </subcellularLocation>
</comment>
<evidence type="ECO:0000256" key="2">
    <source>
        <dbReference type="ARBA" id="ARBA00004141"/>
    </source>
</evidence>
<proteinExistence type="inferred from homology"/>
<protein>
    <submittedName>
        <fullName evidence="10">Tetracycline resistance MFS efflux pump</fullName>
    </submittedName>
</protein>
<feature type="transmembrane region" description="Helical" evidence="8">
    <location>
        <begin position="172"/>
        <end position="194"/>
    </location>
</feature>
<dbReference type="GO" id="GO:0016020">
    <property type="term" value="C:membrane"/>
    <property type="evidence" value="ECO:0007669"/>
    <property type="project" value="UniProtKB-SubCell"/>
</dbReference>
<dbReference type="InterPro" id="IPR005829">
    <property type="entry name" value="Sugar_transporter_CS"/>
</dbReference>
<dbReference type="CDD" id="cd17388">
    <property type="entry name" value="MFS_TetA"/>
    <property type="match status" value="1"/>
</dbReference>
<organism evidence="10 11">
    <name type="scientific">Litorivita pollutaquae</name>
    <dbReference type="NCBI Taxonomy" id="2200892"/>
    <lineage>
        <taxon>Bacteria</taxon>
        <taxon>Pseudomonadati</taxon>
        <taxon>Pseudomonadota</taxon>
        <taxon>Alphaproteobacteria</taxon>
        <taxon>Rhodobacterales</taxon>
        <taxon>Paracoccaceae</taxon>
        <taxon>Litorivita</taxon>
    </lineage>
</organism>
<accession>A0A2V4NK20</accession>
<dbReference type="Gene3D" id="1.20.1250.20">
    <property type="entry name" value="MFS general substrate transporter like domains"/>
    <property type="match status" value="1"/>
</dbReference>
<dbReference type="EMBL" id="QFVT01000013">
    <property type="protein sequence ID" value="PYC46507.1"/>
    <property type="molecule type" value="Genomic_DNA"/>
</dbReference>
<comment type="function">
    <text evidence="1">Resistance to tetracycline by an active tetracycline efflux. This is an energy-dependent process that decreases the accumulation of the antibiotic in whole cells. This protein functions as a metal-tetracycline/H(+) antiporter.</text>
</comment>
<dbReference type="PANTHER" id="PTHR23504:SF15">
    <property type="entry name" value="MAJOR FACILITATOR SUPERFAMILY (MFS) PROFILE DOMAIN-CONTAINING PROTEIN"/>
    <property type="match status" value="1"/>
</dbReference>
<evidence type="ECO:0000256" key="1">
    <source>
        <dbReference type="ARBA" id="ARBA00003279"/>
    </source>
</evidence>
<feature type="transmembrane region" description="Helical" evidence="8">
    <location>
        <begin position="288"/>
        <end position="307"/>
    </location>
</feature>
<keyword evidence="11" id="KW-1185">Reference proteome</keyword>
<keyword evidence="7 8" id="KW-0472">Membrane</keyword>
<comment type="caution">
    <text evidence="10">The sequence shown here is derived from an EMBL/GenBank/DDBJ whole genome shotgun (WGS) entry which is preliminary data.</text>
</comment>
<feature type="transmembrane region" description="Helical" evidence="8">
    <location>
        <begin position="114"/>
        <end position="140"/>
    </location>
</feature>
<evidence type="ECO:0000313" key="11">
    <source>
        <dbReference type="Proteomes" id="UP000248012"/>
    </source>
</evidence>
<evidence type="ECO:0000256" key="8">
    <source>
        <dbReference type="SAM" id="Phobius"/>
    </source>
</evidence>
<dbReference type="InterPro" id="IPR001958">
    <property type="entry name" value="Tet-R_TetA/multi-R_MdtG-like"/>
</dbReference>